<name>A0A7S3EGY6_9RHOD</name>
<accession>A0A7S3EGY6</accession>
<protein>
    <submittedName>
        <fullName evidence="1">Uncharacterized protein</fullName>
    </submittedName>
</protein>
<organism evidence="1">
    <name type="scientific">Rhodosorus marinus</name>
    <dbReference type="NCBI Taxonomy" id="101924"/>
    <lineage>
        <taxon>Eukaryota</taxon>
        <taxon>Rhodophyta</taxon>
        <taxon>Stylonematophyceae</taxon>
        <taxon>Stylonematales</taxon>
        <taxon>Stylonemataceae</taxon>
        <taxon>Rhodosorus</taxon>
    </lineage>
</organism>
<evidence type="ECO:0000313" key="1">
    <source>
        <dbReference type="EMBL" id="CAE0053671.1"/>
    </source>
</evidence>
<gene>
    <name evidence="1" type="ORF">RMAR00112_LOCUS21699</name>
</gene>
<dbReference type="AlphaFoldDB" id="A0A7S3EGY6"/>
<sequence>MTTAFQTLIRLPRRSRVVVGMSSSTITRSCSSWKVSRASGRWLAGDPVLTESMQEATKMLPEGAYTSLRTYGKSSFLELDGHFDRLEETTELLGNSSETHGLWML</sequence>
<proteinExistence type="predicted"/>
<reference evidence="1" key="1">
    <citation type="submission" date="2021-01" db="EMBL/GenBank/DDBJ databases">
        <authorList>
            <person name="Corre E."/>
            <person name="Pelletier E."/>
            <person name="Niang G."/>
            <person name="Scheremetjew M."/>
            <person name="Finn R."/>
            <person name="Kale V."/>
            <person name="Holt S."/>
            <person name="Cochrane G."/>
            <person name="Meng A."/>
            <person name="Brown T."/>
            <person name="Cohen L."/>
        </authorList>
    </citation>
    <scope>NUCLEOTIDE SEQUENCE</scope>
    <source>
        <strain evidence="1">CCMP 769</strain>
    </source>
</reference>
<dbReference type="EMBL" id="HBHW01028028">
    <property type="protein sequence ID" value="CAE0053671.1"/>
    <property type="molecule type" value="Transcribed_RNA"/>
</dbReference>